<feature type="transmembrane region" description="Helical" evidence="6">
    <location>
        <begin position="468"/>
        <end position="488"/>
    </location>
</feature>
<feature type="transmembrane region" description="Helical" evidence="6">
    <location>
        <begin position="406"/>
        <end position="427"/>
    </location>
</feature>
<dbReference type="Proteomes" id="UP001652582">
    <property type="component" value="Chromosome 13"/>
</dbReference>
<feature type="transmembrane region" description="Helical" evidence="6">
    <location>
        <begin position="433"/>
        <end position="456"/>
    </location>
</feature>
<dbReference type="GO" id="GO:0022857">
    <property type="term" value="F:transmembrane transporter activity"/>
    <property type="evidence" value="ECO:0007669"/>
    <property type="project" value="InterPro"/>
</dbReference>
<dbReference type="OrthoDB" id="3936150at2759"/>
<evidence type="ECO:0000256" key="1">
    <source>
        <dbReference type="ARBA" id="ARBA00004141"/>
    </source>
</evidence>
<organism evidence="8 9">
    <name type="scientific">Bicyclus anynana</name>
    <name type="common">Squinting bush brown butterfly</name>
    <dbReference type="NCBI Taxonomy" id="110368"/>
    <lineage>
        <taxon>Eukaryota</taxon>
        <taxon>Metazoa</taxon>
        <taxon>Ecdysozoa</taxon>
        <taxon>Arthropoda</taxon>
        <taxon>Hexapoda</taxon>
        <taxon>Insecta</taxon>
        <taxon>Pterygota</taxon>
        <taxon>Neoptera</taxon>
        <taxon>Endopterygota</taxon>
        <taxon>Lepidoptera</taxon>
        <taxon>Glossata</taxon>
        <taxon>Ditrysia</taxon>
        <taxon>Papilionoidea</taxon>
        <taxon>Nymphalidae</taxon>
        <taxon>Satyrinae</taxon>
        <taxon>Satyrini</taxon>
        <taxon>Mycalesina</taxon>
        <taxon>Bicyclus</taxon>
    </lineage>
</organism>
<comment type="subcellular location">
    <subcellularLocation>
        <location evidence="1">Membrane</location>
        <topology evidence="1">Multi-pass membrane protein</topology>
    </subcellularLocation>
</comment>
<evidence type="ECO:0000256" key="4">
    <source>
        <dbReference type="ARBA" id="ARBA00023136"/>
    </source>
</evidence>
<evidence type="ECO:0000313" key="8">
    <source>
        <dbReference type="Proteomes" id="UP001652582"/>
    </source>
</evidence>
<dbReference type="InterPro" id="IPR005829">
    <property type="entry name" value="Sugar_transporter_CS"/>
</dbReference>
<feature type="transmembrane region" description="Helical" evidence="6">
    <location>
        <begin position="348"/>
        <end position="365"/>
    </location>
</feature>
<dbReference type="KEGG" id="bany:112043101"/>
<feature type="transmembrane region" description="Helical" evidence="6">
    <location>
        <begin position="494"/>
        <end position="516"/>
    </location>
</feature>
<dbReference type="PANTHER" id="PTHR24064">
    <property type="entry name" value="SOLUTE CARRIER FAMILY 22 MEMBER"/>
    <property type="match status" value="1"/>
</dbReference>
<feature type="domain" description="Major facilitator superfamily (MFS) profile" evidence="7">
    <location>
        <begin position="106"/>
        <end position="521"/>
    </location>
</feature>
<evidence type="ECO:0000256" key="3">
    <source>
        <dbReference type="ARBA" id="ARBA00022989"/>
    </source>
</evidence>
<feature type="transmembrane region" description="Helical" evidence="6">
    <location>
        <begin position="181"/>
        <end position="199"/>
    </location>
</feature>
<dbReference type="PROSITE" id="PS00216">
    <property type="entry name" value="SUGAR_TRANSPORT_1"/>
    <property type="match status" value="1"/>
</dbReference>
<protein>
    <submittedName>
        <fullName evidence="9">Organic cation transporter protein isoform X1</fullName>
    </submittedName>
</protein>
<dbReference type="SUPFAM" id="SSF103473">
    <property type="entry name" value="MFS general substrate transporter"/>
    <property type="match status" value="1"/>
</dbReference>
<dbReference type="AlphaFoldDB" id="A0A6J1MIH6"/>
<accession>A0A6J1MIH6</accession>
<keyword evidence="4 6" id="KW-0472">Membrane</keyword>
<keyword evidence="3 6" id="KW-1133">Transmembrane helix</keyword>
<dbReference type="RefSeq" id="XP_023934144.2">
    <property type="nucleotide sequence ID" value="XM_024078376.2"/>
</dbReference>
<feature type="transmembrane region" description="Helical" evidence="6">
    <location>
        <begin position="377"/>
        <end position="399"/>
    </location>
</feature>
<evidence type="ECO:0000313" key="9">
    <source>
        <dbReference type="RefSeq" id="XP_023934144.2"/>
    </source>
</evidence>
<dbReference type="GeneID" id="112043101"/>
<evidence type="ECO:0000256" key="5">
    <source>
        <dbReference type="SAM" id="MobiDB-lite"/>
    </source>
</evidence>
<feature type="transmembrane region" description="Helical" evidence="6">
    <location>
        <begin position="234"/>
        <end position="260"/>
    </location>
</feature>
<keyword evidence="8" id="KW-1185">Reference proteome</keyword>
<dbReference type="InterPro" id="IPR020846">
    <property type="entry name" value="MFS_dom"/>
</dbReference>
<dbReference type="CDD" id="cd17317">
    <property type="entry name" value="MFS_SLC22"/>
    <property type="match status" value="1"/>
</dbReference>
<feature type="compositionally biased region" description="Polar residues" evidence="5">
    <location>
        <begin position="529"/>
        <end position="546"/>
    </location>
</feature>
<evidence type="ECO:0000256" key="6">
    <source>
        <dbReference type="SAM" id="Phobius"/>
    </source>
</evidence>
<keyword evidence="2 6" id="KW-0812">Transmembrane</keyword>
<reference evidence="9" key="1">
    <citation type="submission" date="2025-08" db="UniProtKB">
        <authorList>
            <consortium name="RefSeq"/>
        </authorList>
    </citation>
    <scope>IDENTIFICATION</scope>
</reference>
<dbReference type="Gene3D" id="1.20.1250.20">
    <property type="entry name" value="MFS general substrate transporter like domains"/>
    <property type="match status" value="1"/>
</dbReference>
<name>A0A6J1MIH6_BICAN</name>
<feature type="transmembrane region" description="Helical" evidence="6">
    <location>
        <begin position="155"/>
        <end position="172"/>
    </location>
</feature>
<dbReference type="PROSITE" id="PS50850">
    <property type="entry name" value="MFS"/>
    <property type="match status" value="1"/>
</dbReference>
<feature type="transmembrane region" description="Helical" evidence="6">
    <location>
        <begin position="39"/>
        <end position="58"/>
    </location>
</feature>
<sequence>MGLFKISPVQVLNKGNQQDSAEEKDAVSTIIGNYGRWQLMMTLILPLFALPSTFHIYLPTFTTKLTDFWCRRPANLSSLPVESWINYSQPIDACSVREVPQGITVESIMNNTAPMLESLKKCLEWEYDRSEVGDTIITEWSLVCDNASFTTLSEVAFLVSVGIGGVTGGWFSDKFGRKRTLMGMIAFQSILGVLCIFVKTFTQYILVRLALGLVSVSIVYAAFVLSVELVGGRWVTIAGSFNFFPLPTAYIIVSLVSIALPDWRDIQLALAIPGPCLLLLWFVIPESPRWLLSTGRIEEAKTILEKAAKINNRTVDDVDKIIKLYSTDHKKEEPSVLMLFKGYLLKRTFCLFIAWFSMNLAYYGLVLNIGKFNLENLHMTSIILAVVEIPAIVISIPILLKSGRKFPVFASMVICGLACIASELFTILLDNTWVIISCLMIGKFTISGTNVMLPIYTAELYPTVVRNLGVGATQVAAGLALICIPYLWDLTALNAHLPMSALAVLSIAGGGIILLLPDTKSAKDESSKETTNTACGGTFKTTENTS</sequence>
<dbReference type="GO" id="GO:0016020">
    <property type="term" value="C:membrane"/>
    <property type="evidence" value="ECO:0007669"/>
    <property type="project" value="UniProtKB-SubCell"/>
</dbReference>
<dbReference type="InterPro" id="IPR005828">
    <property type="entry name" value="MFS_sugar_transport-like"/>
</dbReference>
<evidence type="ECO:0000259" key="7">
    <source>
        <dbReference type="PROSITE" id="PS50850"/>
    </source>
</evidence>
<gene>
    <name evidence="9" type="primary">LOC112043101</name>
</gene>
<feature type="transmembrane region" description="Helical" evidence="6">
    <location>
        <begin position="205"/>
        <end position="227"/>
    </location>
</feature>
<proteinExistence type="predicted"/>
<evidence type="ECO:0000256" key="2">
    <source>
        <dbReference type="ARBA" id="ARBA00022692"/>
    </source>
</evidence>
<dbReference type="Pfam" id="PF00083">
    <property type="entry name" value="Sugar_tr"/>
    <property type="match status" value="1"/>
</dbReference>
<dbReference type="InterPro" id="IPR036259">
    <property type="entry name" value="MFS_trans_sf"/>
</dbReference>
<feature type="region of interest" description="Disordered" evidence="5">
    <location>
        <begin position="523"/>
        <end position="546"/>
    </location>
</feature>